<dbReference type="PANTHER" id="PTHR43861">
    <property type="entry name" value="TRANS-ACONITATE 2-METHYLTRANSFERASE-RELATED"/>
    <property type="match status" value="1"/>
</dbReference>
<feature type="coiled-coil region" evidence="1">
    <location>
        <begin position="276"/>
        <end position="374"/>
    </location>
</feature>
<dbReference type="AlphaFoldDB" id="A0A2R4CFI5"/>
<dbReference type="OrthoDB" id="9816564at2"/>
<dbReference type="Proteomes" id="UP000240505">
    <property type="component" value="Chromosome"/>
</dbReference>
<sequence>MTQPFYRAFEDRYRGERATIKERLRAYLPFLRPLAAWPRAAALDLGCGRGEWLELLGEEGFAARGIDLDDGMLAACRERGLDVENTDALAALRAQPDDSLALVSAFHLVEHIPFDLVRELIAEALRVLQPGGLLVMETPNPENLVVGASDFYTDPSHERPIPPNLLSFAAEHAGFARQKIVRLQEDPQLRAGGRVALAAVLQGASPDYSVVAQKAATPNQLAPFDAAFDTEYGIDLNTLARRYEQQRNDEHAEIHRILGRFDERIGSDRASAAAQAQALSQDLRNVTESFAAAERAFENKYQALGAQLQHHFDVLAERAARAEARLDQAEQHAARSEARLDQAEHDAARTAARLDQAEQRADRYAQQVADLLDSTSWRVTAPLRMTSDVVRRLRSARRDGRLGSGLRRRASGALRRVALAIMREPRAKRYALAVLARFPALRRRIHGVVYRAPEPGLHHGLPPEPLSGTPEDLPPRAARVYAALKAARDARRHNA</sequence>
<keyword evidence="4" id="KW-1185">Reference proteome</keyword>
<name>A0A2R4CFI5_9BURK</name>
<evidence type="ECO:0000256" key="2">
    <source>
        <dbReference type="SAM" id="MobiDB-lite"/>
    </source>
</evidence>
<dbReference type="SUPFAM" id="SSF53335">
    <property type="entry name" value="S-adenosyl-L-methionine-dependent methyltransferases"/>
    <property type="match status" value="1"/>
</dbReference>
<dbReference type="KEGG" id="masz:C9I28_24245"/>
<gene>
    <name evidence="3" type="ORF">C9I28_24245</name>
</gene>
<dbReference type="Gene3D" id="1.20.5.170">
    <property type="match status" value="1"/>
</dbReference>
<proteinExistence type="predicted"/>
<evidence type="ECO:0000313" key="4">
    <source>
        <dbReference type="Proteomes" id="UP000240505"/>
    </source>
</evidence>
<evidence type="ECO:0000313" key="3">
    <source>
        <dbReference type="EMBL" id="AVR98401.1"/>
    </source>
</evidence>
<protein>
    <recommendedName>
        <fullName evidence="5">Methyltransferase domain-containing protein</fullName>
    </recommendedName>
</protein>
<dbReference type="Pfam" id="PF13489">
    <property type="entry name" value="Methyltransf_23"/>
    <property type="match status" value="1"/>
</dbReference>
<organism evidence="3 4">
    <name type="scientific">Pseudoduganella armeniaca</name>
    <dbReference type="NCBI Taxonomy" id="2072590"/>
    <lineage>
        <taxon>Bacteria</taxon>
        <taxon>Pseudomonadati</taxon>
        <taxon>Pseudomonadota</taxon>
        <taxon>Betaproteobacteria</taxon>
        <taxon>Burkholderiales</taxon>
        <taxon>Oxalobacteraceae</taxon>
        <taxon>Telluria group</taxon>
        <taxon>Pseudoduganella</taxon>
    </lineage>
</organism>
<feature type="region of interest" description="Disordered" evidence="2">
    <location>
        <begin position="453"/>
        <end position="474"/>
    </location>
</feature>
<dbReference type="InterPro" id="IPR029063">
    <property type="entry name" value="SAM-dependent_MTases_sf"/>
</dbReference>
<keyword evidence="1" id="KW-0175">Coiled coil</keyword>
<evidence type="ECO:0008006" key="5">
    <source>
        <dbReference type="Google" id="ProtNLM"/>
    </source>
</evidence>
<dbReference type="CDD" id="cd02440">
    <property type="entry name" value="AdoMet_MTases"/>
    <property type="match status" value="1"/>
</dbReference>
<evidence type="ECO:0000256" key="1">
    <source>
        <dbReference type="SAM" id="Coils"/>
    </source>
</evidence>
<dbReference type="Gene3D" id="3.40.50.150">
    <property type="entry name" value="Vaccinia Virus protein VP39"/>
    <property type="match status" value="1"/>
</dbReference>
<dbReference type="EMBL" id="CP028324">
    <property type="protein sequence ID" value="AVR98401.1"/>
    <property type="molecule type" value="Genomic_DNA"/>
</dbReference>
<dbReference type="RefSeq" id="WP_107143737.1">
    <property type="nucleotide sequence ID" value="NZ_CP028324.1"/>
</dbReference>
<reference evidence="3 4" key="1">
    <citation type="submission" date="2018-03" db="EMBL/GenBank/DDBJ databases">
        <title>Massilia armeniaca sp. nov., isolated from desert soil.</title>
        <authorList>
            <person name="Huang H."/>
            <person name="Ren M."/>
        </authorList>
    </citation>
    <scope>NUCLEOTIDE SEQUENCE [LARGE SCALE GENOMIC DNA]</scope>
    <source>
        <strain evidence="3 4">ZMN-3</strain>
    </source>
</reference>
<accession>A0A2R4CFI5</accession>